<comment type="caution">
    <text evidence="1">The sequence shown here is derived from an EMBL/GenBank/DDBJ whole genome shotgun (WGS) entry which is preliminary data.</text>
</comment>
<proteinExistence type="predicted"/>
<dbReference type="Proteomes" id="UP000299102">
    <property type="component" value="Unassembled WGS sequence"/>
</dbReference>
<dbReference type="EMBL" id="BGZK01000027">
    <property type="protein sequence ID" value="GBP07728.1"/>
    <property type="molecule type" value="Genomic_DNA"/>
</dbReference>
<evidence type="ECO:0000313" key="2">
    <source>
        <dbReference type="Proteomes" id="UP000299102"/>
    </source>
</evidence>
<reference evidence="1 2" key="1">
    <citation type="journal article" date="2019" name="Commun. Biol.">
        <title>The bagworm genome reveals a unique fibroin gene that provides high tensile strength.</title>
        <authorList>
            <person name="Kono N."/>
            <person name="Nakamura H."/>
            <person name="Ohtoshi R."/>
            <person name="Tomita M."/>
            <person name="Numata K."/>
            <person name="Arakawa K."/>
        </authorList>
    </citation>
    <scope>NUCLEOTIDE SEQUENCE [LARGE SCALE GENOMIC DNA]</scope>
</reference>
<keyword evidence="2" id="KW-1185">Reference proteome</keyword>
<gene>
    <name evidence="1" type="ORF">EVAR_2830_1</name>
</gene>
<dbReference type="AlphaFoldDB" id="A0A4C1T2P8"/>
<sequence length="207" mass="22257">MGETKIDIEFGIGNKDETRIGIGDGIGIGSDDGTLMAMFGTEYSGNLPAVSMGEASVNFYVPYVFPYMRFDTGDRRKASQKAQELSSAVSRGCKRYRTKLGAMRRPEGGGGAARGAVSIYAVPSLFTSSARSCDGTTLMFATHHVDYHDGDPNPDLGPDADDIVERNVCTYTENILTAAESVYCETMSLPPLFLIMVLLDIPVPGKC</sequence>
<evidence type="ECO:0000313" key="1">
    <source>
        <dbReference type="EMBL" id="GBP07728.1"/>
    </source>
</evidence>
<accession>A0A4C1T2P8</accession>
<protein>
    <submittedName>
        <fullName evidence="1">Uncharacterized protein</fullName>
    </submittedName>
</protein>
<name>A0A4C1T2P8_EUMVA</name>
<organism evidence="1 2">
    <name type="scientific">Eumeta variegata</name>
    <name type="common">Bagworm moth</name>
    <name type="synonym">Eumeta japonica</name>
    <dbReference type="NCBI Taxonomy" id="151549"/>
    <lineage>
        <taxon>Eukaryota</taxon>
        <taxon>Metazoa</taxon>
        <taxon>Ecdysozoa</taxon>
        <taxon>Arthropoda</taxon>
        <taxon>Hexapoda</taxon>
        <taxon>Insecta</taxon>
        <taxon>Pterygota</taxon>
        <taxon>Neoptera</taxon>
        <taxon>Endopterygota</taxon>
        <taxon>Lepidoptera</taxon>
        <taxon>Glossata</taxon>
        <taxon>Ditrysia</taxon>
        <taxon>Tineoidea</taxon>
        <taxon>Psychidae</taxon>
        <taxon>Oiketicinae</taxon>
        <taxon>Eumeta</taxon>
    </lineage>
</organism>